<dbReference type="Gene3D" id="3.40.30.10">
    <property type="entry name" value="Glutaredoxin"/>
    <property type="match status" value="1"/>
</dbReference>
<dbReference type="CDD" id="cd03038">
    <property type="entry name" value="GST_N_etherase_LigE"/>
    <property type="match status" value="1"/>
</dbReference>
<feature type="domain" description="GST N-terminal" evidence="1">
    <location>
        <begin position="12"/>
        <end position="103"/>
    </location>
</feature>
<sequence>MATNADITFYDIASAPPLKTFAPNPWKTRLALNFKGIPYQTKWVQVLDIAALRKGLGIPANRTLPDGTPMHTLPMIEDASTGKIVGDSFEIALYLDDAYPDSPKLLRQHTAGLTAAFNAHMDEVFTKHLGLCTRASFDPATVEEVMATFAKRFGVKSLADMQLSDEQREAMFVSFEVALGELSKAYHHTGGTADRVWRTTGTAKEQSQQPPPNRQNACVFLDGDEPAYADFIVGAWLKHFEGGMDPKDWERVCSWQDGRWGKLGTVLNRWSEMK</sequence>
<comment type="caution">
    <text evidence="2">The sequence shown here is derived from an EMBL/GenBank/DDBJ whole genome shotgun (WGS) entry which is preliminary data.</text>
</comment>
<dbReference type="InterPro" id="IPR036249">
    <property type="entry name" value="Thioredoxin-like_sf"/>
</dbReference>
<dbReference type="Pfam" id="PF22041">
    <property type="entry name" value="GST_C_7"/>
    <property type="match status" value="1"/>
</dbReference>
<organism evidence="2 3">
    <name type="scientific">Zasmidium cellare</name>
    <name type="common">Wine cellar mold</name>
    <name type="synonym">Racodium cellare</name>
    <dbReference type="NCBI Taxonomy" id="395010"/>
    <lineage>
        <taxon>Eukaryota</taxon>
        <taxon>Fungi</taxon>
        <taxon>Dikarya</taxon>
        <taxon>Ascomycota</taxon>
        <taxon>Pezizomycotina</taxon>
        <taxon>Dothideomycetes</taxon>
        <taxon>Dothideomycetidae</taxon>
        <taxon>Mycosphaerellales</taxon>
        <taxon>Mycosphaerellaceae</taxon>
        <taxon>Zasmidium</taxon>
    </lineage>
</organism>
<dbReference type="Proteomes" id="UP001305779">
    <property type="component" value="Unassembled WGS sequence"/>
</dbReference>
<dbReference type="PROSITE" id="PS50404">
    <property type="entry name" value="GST_NTER"/>
    <property type="match status" value="1"/>
</dbReference>
<dbReference type="EMBL" id="JAXOVC010000007">
    <property type="protein sequence ID" value="KAK4498916.1"/>
    <property type="molecule type" value="Genomic_DNA"/>
</dbReference>
<protein>
    <recommendedName>
        <fullName evidence="1">GST N-terminal domain-containing protein</fullName>
    </recommendedName>
</protein>
<name>A0ABR0EBQ1_ZASCE</name>
<evidence type="ECO:0000313" key="2">
    <source>
        <dbReference type="EMBL" id="KAK4498916.1"/>
    </source>
</evidence>
<reference evidence="2 3" key="1">
    <citation type="journal article" date="2023" name="G3 (Bethesda)">
        <title>A chromosome-level genome assembly of Zasmidium syzygii isolated from banana leaves.</title>
        <authorList>
            <person name="van Westerhoven A.C."/>
            <person name="Mehrabi R."/>
            <person name="Talebi R."/>
            <person name="Steentjes M.B.F."/>
            <person name="Corcolon B."/>
            <person name="Chong P.A."/>
            <person name="Kema G.H.J."/>
            <person name="Seidl M.F."/>
        </authorList>
    </citation>
    <scope>NUCLEOTIDE SEQUENCE [LARGE SCALE GENOMIC DNA]</scope>
    <source>
        <strain evidence="2 3">P124</strain>
    </source>
</reference>
<accession>A0ABR0EBQ1</accession>
<proteinExistence type="predicted"/>
<dbReference type="InterPro" id="IPR004045">
    <property type="entry name" value="Glutathione_S-Trfase_N"/>
</dbReference>
<evidence type="ECO:0000259" key="1">
    <source>
        <dbReference type="PROSITE" id="PS50404"/>
    </source>
</evidence>
<evidence type="ECO:0000313" key="3">
    <source>
        <dbReference type="Proteomes" id="UP001305779"/>
    </source>
</evidence>
<dbReference type="Gene3D" id="1.20.1050.10">
    <property type="match status" value="1"/>
</dbReference>
<gene>
    <name evidence="2" type="ORF">PRZ48_009426</name>
</gene>
<keyword evidence="3" id="KW-1185">Reference proteome</keyword>
<dbReference type="Pfam" id="PF13409">
    <property type="entry name" value="GST_N_2"/>
    <property type="match status" value="1"/>
</dbReference>
<dbReference type="InterPro" id="IPR054416">
    <property type="entry name" value="GST_UstS-like_C"/>
</dbReference>
<dbReference type="SUPFAM" id="SSF52833">
    <property type="entry name" value="Thioredoxin-like"/>
    <property type="match status" value="1"/>
</dbReference>